<dbReference type="OrthoDB" id="2157530at2759"/>
<organism evidence="3 4">
    <name type="scientific">Capronia epimyces CBS 606.96</name>
    <dbReference type="NCBI Taxonomy" id="1182542"/>
    <lineage>
        <taxon>Eukaryota</taxon>
        <taxon>Fungi</taxon>
        <taxon>Dikarya</taxon>
        <taxon>Ascomycota</taxon>
        <taxon>Pezizomycotina</taxon>
        <taxon>Eurotiomycetes</taxon>
        <taxon>Chaetothyriomycetidae</taxon>
        <taxon>Chaetothyriales</taxon>
        <taxon>Herpotrichiellaceae</taxon>
        <taxon>Capronia</taxon>
    </lineage>
</organism>
<keyword evidence="4" id="KW-1185">Reference proteome</keyword>
<dbReference type="STRING" id="1182542.W9YRF6"/>
<comment type="caution">
    <text evidence="3">The sequence shown here is derived from an EMBL/GenBank/DDBJ whole genome shotgun (WGS) entry which is preliminary data.</text>
</comment>
<dbReference type="RefSeq" id="XP_007729155.1">
    <property type="nucleotide sequence ID" value="XM_007730965.1"/>
</dbReference>
<dbReference type="InterPro" id="IPR052895">
    <property type="entry name" value="HetReg/Transcr_Mod"/>
</dbReference>
<dbReference type="GeneID" id="19164955"/>
<dbReference type="InterPro" id="IPR010730">
    <property type="entry name" value="HET"/>
</dbReference>
<dbReference type="Pfam" id="PF26639">
    <property type="entry name" value="Het-6_barrel"/>
    <property type="match status" value="1"/>
</dbReference>
<feature type="region of interest" description="Disordered" evidence="1">
    <location>
        <begin position="145"/>
        <end position="164"/>
    </location>
</feature>
<evidence type="ECO:0000313" key="3">
    <source>
        <dbReference type="EMBL" id="EXJ92265.1"/>
    </source>
</evidence>
<evidence type="ECO:0000259" key="2">
    <source>
        <dbReference type="Pfam" id="PF06985"/>
    </source>
</evidence>
<reference evidence="3 4" key="1">
    <citation type="submission" date="2013-03" db="EMBL/GenBank/DDBJ databases">
        <title>The Genome Sequence of Capronia epimyces CBS 606.96.</title>
        <authorList>
            <consortium name="The Broad Institute Genomics Platform"/>
            <person name="Cuomo C."/>
            <person name="de Hoog S."/>
            <person name="Gorbushina A."/>
            <person name="Walker B."/>
            <person name="Young S.K."/>
            <person name="Zeng Q."/>
            <person name="Gargeya S."/>
            <person name="Fitzgerald M."/>
            <person name="Haas B."/>
            <person name="Abouelleil A."/>
            <person name="Allen A.W."/>
            <person name="Alvarado L."/>
            <person name="Arachchi H.M."/>
            <person name="Berlin A.M."/>
            <person name="Chapman S.B."/>
            <person name="Gainer-Dewar J."/>
            <person name="Goldberg J."/>
            <person name="Griggs A."/>
            <person name="Gujja S."/>
            <person name="Hansen M."/>
            <person name="Howarth C."/>
            <person name="Imamovic A."/>
            <person name="Ireland A."/>
            <person name="Larimer J."/>
            <person name="McCowan C."/>
            <person name="Murphy C."/>
            <person name="Pearson M."/>
            <person name="Poon T.W."/>
            <person name="Priest M."/>
            <person name="Roberts A."/>
            <person name="Saif S."/>
            <person name="Shea T."/>
            <person name="Sisk P."/>
            <person name="Sykes S."/>
            <person name="Wortman J."/>
            <person name="Nusbaum C."/>
            <person name="Birren B."/>
        </authorList>
    </citation>
    <scope>NUCLEOTIDE SEQUENCE [LARGE SCALE GENOMIC DNA]</scope>
    <source>
        <strain evidence="3 4">CBS 606.96</strain>
    </source>
</reference>
<dbReference type="HOGENOM" id="CLU_004184_7_0_1"/>
<name>W9YRF6_9EURO</name>
<dbReference type="EMBL" id="AMGY01000001">
    <property type="protein sequence ID" value="EXJ92265.1"/>
    <property type="molecule type" value="Genomic_DNA"/>
</dbReference>
<feature type="domain" description="Heterokaryon incompatibility" evidence="2">
    <location>
        <begin position="15"/>
        <end position="214"/>
    </location>
</feature>
<dbReference type="PANTHER" id="PTHR24148">
    <property type="entry name" value="ANKYRIN REPEAT DOMAIN-CONTAINING PROTEIN 39 HOMOLOG-RELATED"/>
    <property type="match status" value="1"/>
</dbReference>
<evidence type="ECO:0000256" key="1">
    <source>
        <dbReference type="SAM" id="MobiDB-lite"/>
    </source>
</evidence>
<dbReference type="AlphaFoldDB" id="W9YRF6"/>
<dbReference type="Pfam" id="PF06985">
    <property type="entry name" value="HET"/>
    <property type="match status" value="1"/>
</dbReference>
<sequence length="727" mass="80914">MPSTSSSQEQVQSPYDALSYVWTGEDRNVLQPLDGEGDSAASSKVPFFDKSMHKLVPLLTSDFRVIPITETLHHALLHIRHPTENRALWVDQLCISQQHPWELAIQVPNMYRIFGGARSVICWLGHVKPEIRTLMQWAEELENDHSTAKLPQTEQSPDEEPTTFVPAGPMNVLVQILSREIEADTSTDMSDRLRTVLNGYLNLAWPTRAWTFQEAVVCPRTIIQYGSSAVKFDAFITVVDVLYHMAFRHESAPDHQFQTALTNGVDSLAMVASLRSIVEEWEQGHTDMSLRWLLTRARQRVATDDRDKVYSIYGLLNMLKPAEWNISATNYDTPVSHVYQAATVDCMNREQNLDMLSRCCAGNDAGHNYKLPSWVEDWSVTQPLCPRPIFSTYFRTQGSSRAVYGAASRHAPEVTYLDRAHGLLRVKGIIFDTVERVVSRKPEDALDADELIQDGIPAATFAGQAFPPIPSGSQLKFHITVDMLARSFPADGDSRMAGLLRTLRADLEEIWSEWIELALAPDLPDPYGGHSQRLGAFWRALVEDLDLASGAQLERLPLEFDEQVQGWVEATGSATGSGTGTGTAPATGKTCQWTLSDEASAFYDKYYATWMARRLYRTRKGYLGLSCDYVRPGDKVALLYGGSLPFLLRRQGTINFRGRGPNVEVEAQGTINFRGSGPNGEVEALKSSSVASYVLIGGETYVHGLADGQGLDIAVQEDMAAEEIYLL</sequence>
<accession>W9YRF6</accession>
<evidence type="ECO:0000313" key="4">
    <source>
        <dbReference type="Proteomes" id="UP000019478"/>
    </source>
</evidence>
<dbReference type="PANTHER" id="PTHR24148:SF64">
    <property type="entry name" value="HETEROKARYON INCOMPATIBILITY DOMAIN-CONTAINING PROTEIN"/>
    <property type="match status" value="1"/>
</dbReference>
<dbReference type="Proteomes" id="UP000019478">
    <property type="component" value="Unassembled WGS sequence"/>
</dbReference>
<protein>
    <recommendedName>
        <fullName evidence="2">Heterokaryon incompatibility domain-containing protein</fullName>
    </recommendedName>
</protein>
<proteinExistence type="predicted"/>
<gene>
    <name evidence="3" type="ORF">A1O3_00815</name>
</gene>